<keyword evidence="2" id="KW-1185">Reference proteome</keyword>
<evidence type="ECO:0000313" key="1">
    <source>
        <dbReference type="EMBL" id="GAA4356497.1"/>
    </source>
</evidence>
<reference evidence="2" key="1">
    <citation type="journal article" date="2019" name="Int. J. Syst. Evol. Microbiol.">
        <title>The Global Catalogue of Microorganisms (GCM) 10K type strain sequencing project: providing services to taxonomists for standard genome sequencing and annotation.</title>
        <authorList>
            <consortium name="The Broad Institute Genomics Platform"/>
            <consortium name="The Broad Institute Genome Sequencing Center for Infectious Disease"/>
            <person name="Wu L."/>
            <person name="Ma J."/>
        </authorList>
    </citation>
    <scope>NUCLEOTIDE SEQUENCE [LARGE SCALE GENOMIC DNA]</scope>
    <source>
        <strain evidence="2">JCM 17923</strain>
    </source>
</reference>
<evidence type="ECO:0000313" key="2">
    <source>
        <dbReference type="Proteomes" id="UP001501153"/>
    </source>
</evidence>
<sequence>MGFEVGGKGFFVAEQGQLAHGLDVLAIGQRHVSQQPQEKEKEDDEGDKRVYLNARNRLKDVFVHGNLTGPRRGRPPKNA</sequence>
<proteinExistence type="predicted"/>
<name>A0ABP8IDQ5_9BACT</name>
<comment type="caution">
    <text evidence="1">The sequence shown here is derived from an EMBL/GenBank/DDBJ whole genome shotgun (WGS) entry which is preliminary data.</text>
</comment>
<dbReference type="Proteomes" id="UP001501153">
    <property type="component" value="Unassembled WGS sequence"/>
</dbReference>
<accession>A0ABP8IDQ5</accession>
<organism evidence="1 2">
    <name type="scientific">Hymenobacter saemangeumensis</name>
    <dbReference type="NCBI Taxonomy" id="1084522"/>
    <lineage>
        <taxon>Bacteria</taxon>
        <taxon>Pseudomonadati</taxon>
        <taxon>Bacteroidota</taxon>
        <taxon>Cytophagia</taxon>
        <taxon>Cytophagales</taxon>
        <taxon>Hymenobacteraceae</taxon>
        <taxon>Hymenobacter</taxon>
    </lineage>
</organism>
<dbReference type="EMBL" id="BAABGZ010000020">
    <property type="protein sequence ID" value="GAA4356497.1"/>
    <property type="molecule type" value="Genomic_DNA"/>
</dbReference>
<gene>
    <name evidence="1" type="ORF">GCM10023185_20320</name>
</gene>
<protein>
    <submittedName>
        <fullName evidence="1">Uncharacterized protein</fullName>
    </submittedName>
</protein>